<comment type="subcellular location">
    <subcellularLocation>
        <location evidence="1">Bacterial flagellum</location>
    </subcellularLocation>
    <subcellularLocation>
        <location evidence="2">Secreted</location>
    </subcellularLocation>
</comment>
<evidence type="ECO:0000259" key="7">
    <source>
        <dbReference type="Pfam" id="PF00460"/>
    </source>
</evidence>
<sequence>MPGLFSTFNIGRRGLTAQQAAIEVTAHNISNANTEGYTRQRVTLETTRPYCNPSMNSAVGPGQIGTGVEVAAITRVKNKFMDYQVRRETSTLGQYEARDKFLSEIESIFNEPSDTGLSTLIGKFFDSWQQLSKQPQSSNARTVVAQQAAAFANELNHEYNQLKTMKGNVHEVISDTVFNANNILNQISQLNQEIVSVKVSGMEPNDLMDRRDLLIDKLSKNFNLDISPDDYNSLNLTPVDTAASDDVAGVFEYTFDGTTNLTEGQTIVIDGETWTAKSISAIPPADSSNKEFEIGSDLNDTLGKLKDLMNDSTNGSNNYIAEYDVVTNKLTLTQKTPESVAIAPKITGTYMDDNKITEINVDVTVKGKAESSTNGVFEYTLNGENLSPDQTIVIDGETWIAKDTAAIPAANPANKEFVIGADLNDTLNNLKDLMNNSTNGSAKYTAEYDANKLTLTQKTPSNAAIAPEITGTYMNANKMTEVNVNVAVEGTFDSGTKAIFECTFDGITNLTDGKTIEINGETWTAKTAPVDASNKEFEIGGTLNDTLNNLKDLMNDPDSTKGSAKYTAEYDATTNKLILTQKTPADVVLAPPITGTYIGVSSNVVAEGVNVEKSFVKAKYPDTASRLSYITSVEHDSDYETITVRYAKNGDINNEGKEIKLDLRSITDKSKRQEMFAEIDQTRVIWAQNDGTTYGEDEDIDPTSINIKIEEQADLNEKLHLFRPSSGELKGYMSVQKDADKYINQLNNLAKGFAFAVNTIHSGVSDVSEVPTTDPLTSPNTDYMPFFVNSDAAEGQYTNHEITDNTALKNILDGEAEITAGNISINEQILNDVMQIKTRTNDNKYAYAGENNEDGEVDGNRALAIAQLRDTLLETQHMKTDTTRKTFIESMTGGDSLKNGGLVMSEELGLYTIKSNTNGMNMDNYFKSTVDNLGIGEQEARRMVKNQHTMLAGFEERRASISGVSLDEEMSNLVQYQHGYQANAKVISTVDELLDVLINGLKR</sequence>
<dbReference type="PANTHER" id="PTHR30033">
    <property type="entry name" value="FLAGELLAR HOOK-ASSOCIATED PROTEIN 1"/>
    <property type="match status" value="1"/>
</dbReference>
<evidence type="ECO:0000256" key="1">
    <source>
        <dbReference type="ARBA" id="ARBA00004365"/>
    </source>
</evidence>
<evidence type="ECO:0000259" key="8">
    <source>
        <dbReference type="Pfam" id="PF06429"/>
    </source>
</evidence>
<reference evidence="10" key="1">
    <citation type="submission" date="2022-12" db="EMBL/GenBank/DDBJ databases">
        <authorList>
            <person name="Wang J."/>
        </authorList>
    </citation>
    <scope>NUCLEOTIDE SEQUENCE</scope>
    <source>
        <strain evidence="10">HY-45-18</strain>
    </source>
</reference>
<evidence type="ECO:0000259" key="9">
    <source>
        <dbReference type="Pfam" id="PF22638"/>
    </source>
</evidence>
<name>A0ABT4D0F7_9CLOT</name>
<feature type="domain" description="Flagellar hook-associated protein FlgK helical" evidence="9">
    <location>
        <begin position="102"/>
        <end position="236"/>
    </location>
</feature>
<dbReference type="Pfam" id="PF00460">
    <property type="entry name" value="Flg_bb_rod"/>
    <property type="match status" value="1"/>
</dbReference>
<evidence type="ECO:0000313" key="11">
    <source>
        <dbReference type="Proteomes" id="UP001078443"/>
    </source>
</evidence>
<evidence type="ECO:0000256" key="4">
    <source>
        <dbReference type="ARBA" id="ARBA00016244"/>
    </source>
</evidence>
<dbReference type="NCBIfam" id="TIGR02492">
    <property type="entry name" value="flgK_ends"/>
    <property type="match status" value="1"/>
</dbReference>
<dbReference type="InterPro" id="IPR002371">
    <property type="entry name" value="FlgK"/>
</dbReference>
<evidence type="ECO:0000256" key="5">
    <source>
        <dbReference type="ARBA" id="ARBA00022525"/>
    </source>
</evidence>
<proteinExistence type="inferred from homology"/>
<keyword evidence="10" id="KW-0969">Cilium</keyword>
<keyword evidence="6" id="KW-0975">Bacterial flagellum</keyword>
<accession>A0ABT4D0F7</accession>
<dbReference type="InterPro" id="IPR053927">
    <property type="entry name" value="FlgK_helical"/>
</dbReference>
<dbReference type="PANTHER" id="PTHR30033:SF1">
    <property type="entry name" value="FLAGELLAR HOOK-ASSOCIATED PROTEIN 1"/>
    <property type="match status" value="1"/>
</dbReference>
<evidence type="ECO:0000256" key="3">
    <source>
        <dbReference type="ARBA" id="ARBA00009677"/>
    </source>
</evidence>
<gene>
    <name evidence="10" type="primary">flgK</name>
    <name evidence="10" type="ORF">OW763_04725</name>
</gene>
<dbReference type="Pfam" id="PF06429">
    <property type="entry name" value="Flg_bbr_C"/>
    <property type="match status" value="1"/>
</dbReference>
<keyword evidence="10" id="KW-0282">Flagellum</keyword>
<protein>
    <recommendedName>
        <fullName evidence="4">Flagellar hook-associated protein 1</fullName>
    </recommendedName>
</protein>
<evidence type="ECO:0000256" key="6">
    <source>
        <dbReference type="ARBA" id="ARBA00023143"/>
    </source>
</evidence>
<keyword evidence="5" id="KW-0964">Secreted</keyword>
<evidence type="ECO:0000256" key="2">
    <source>
        <dbReference type="ARBA" id="ARBA00004613"/>
    </source>
</evidence>
<dbReference type="EMBL" id="JAPQER010000002">
    <property type="protein sequence ID" value="MCY6483655.1"/>
    <property type="molecule type" value="Genomic_DNA"/>
</dbReference>
<organism evidence="10 11">
    <name type="scientific">Clostridium aestuarii</name>
    <dbReference type="NCBI Taxonomy" id="338193"/>
    <lineage>
        <taxon>Bacteria</taxon>
        <taxon>Bacillati</taxon>
        <taxon>Bacillota</taxon>
        <taxon>Clostridia</taxon>
        <taxon>Eubacteriales</taxon>
        <taxon>Clostridiaceae</taxon>
        <taxon>Clostridium</taxon>
    </lineage>
</organism>
<dbReference type="InterPro" id="IPR010930">
    <property type="entry name" value="Flg_bb/hook_C_dom"/>
</dbReference>
<comment type="caution">
    <text evidence="10">The sequence shown here is derived from an EMBL/GenBank/DDBJ whole genome shotgun (WGS) entry which is preliminary data.</text>
</comment>
<dbReference type="SUPFAM" id="SSF64518">
    <property type="entry name" value="Phase 1 flagellin"/>
    <property type="match status" value="1"/>
</dbReference>
<dbReference type="Proteomes" id="UP001078443">
    <property type="component" value="Unassembled WGS sequence"/>
</dbReference>
<dbReference type="RefSeq" id="WP_268039931.1">
    <property type="nucleotide sequence ID" value="NZ_JAPQER010000002.1"/>
</dbReference>
<dbReference type="InterPro" id="IPR001444">
    <property type="entry name" value="Flag_bb_rod_N"/>
</dbReference>
<feature type="domain" description="Flagellar basal body rod protein N-terminal" evidence="7">
    <location>
        <begin position="9"/>
        <end position="38"/>
    </location>
</feature>
<evidence type="ECO:0000313" key="10">
    <source>
        <dbReference type="EMBL" id="MCY6483655.1"/>
    </source>
</evidence>
<feature type="domain" description="Flagellar basal-body/hook protein C-terminal" evidence="8">
    <location>
        <begin position="961"/>
        <end position="999"/>
    </location>
</feature>
<keyword evidence="11" id="KW-1185">Reference proteome</keyword>
<dbReference type="PRINTS" id="PR01005">
    <property type="entry name" value="FLGHOOKAP1"/>
</dbReference>
<dbReference type="Pfam" id="PF22638">
    <property type="entry name" value="FlgK_D1"/>
    <property type="match status" value="1"/>
</dbReference>
<keyword evidence="10" id="KW-0966">Cell projection</keyword>
<comment type="similarity">
    <text evidence="3">Belongs to the flagella basal body rod proteins family.</text>
</comment>